<dbReference type="EMBL" id="HBHP01031047">
    <property type="protein sequence ID" value="CAD9775106.1"/>
    <property type="molecule type" value="Transcribed_RNA"/>
</dbReference>
<dbReference type="AlphaFoldDB" id="A0A7S2U029"/>
<organism evidence="3">
    <name type="scientific">Lotharella oceanica</name>
    <dbReference type="NCBI Taxonomy" id="641309"/>
    <lineage>
        <taxon>Eukaryota</taxon>
        <taxon>Sar</taxon>
        <taxon>Rhizaria</taxon>
        <taxon>Cercozoa</taxon>
        <taxon>Chlorarachniophyceae</taxon>
        <taxon>Lotharella</taxon>
    </lineage>
</organism>
<proteinExistence type="predicted"/>
<dbReference type="InterPro" id="IPR046341">
    <property type="entry name" value="SET_dom_sf"/>
</dbReference>
<dbReference type="Pfam" id="PF00856">
    <property type="entry name" value="SET"/>
    <property type="match status" value="1"/>
</dbReference>
<name>A0A7S2U029_9EUKA</name>
<dbReference type="SUPFAM" id="SSF82199">
    <property type="entry name" value="SET domain"/>
    <property type="match status" value="1"/>
</dbReference>
<accession>A0A7S2U029</accession>
<dbReference type="EMBL" id="HBHP01031049">
    <property type="protein sequence ID" value="CAD9775107.1"/>
    <property type="molecule type" value="Transcribed_RNA"/>
</dbReference>
<dbReference type="InterPro" id="IPR001214">
    <property type="entry name" value="SET_dom"/>
</dbReference>
<evidence type="ECO:0000259" key="1">
    <source>
        <dbReference type="PROSITE" id="PS50280"/>
    </source>
</evidence>
<dbReference type="Gene3D" id="2.170.270.10">
    <property type="entry name" value="SET domain"/>
    <property type="match status" value="1"/>
</dbReference>
<feature type="domain" description="SET" evidence="1">
    <location>
        <begin position="3"/>
        <end position="118"/>
    </location>
</feature>
<dbReference type="PROSITE" id="PS50280">
    <property type="entry name" value="SET"/>
    <property type="match status" value="1"/>
</dbReference>
<evidence type="ECO:0000313" key="2">
    <source>
        <dbReference type="EMBL" id="CAD9775106.1"/>
    </source>
</evidence>
<reference evidence="3" key="1">
    <citation type="submission" date="2021-01" db="EMBL/GenBank/DDBJ databases">
        <authorList>
            <person name="Corre E."/>
            <person name="Pelletier E."/>
            <person name="Niang G."/>
            <person name="Scheremetjew M."/>
            <person name="Finn R."/>
            <person name="Kale V."/>
            <person name="Holt S."/>
            <person name="Cochrane G."/>
            <person name="Meng A."/>
            <person name="Brown T."/>
            <person name="Cohen L."/>
        </authorList>
    </citation>
    <scope>NUCLEOTIDE SEQUENCE</scope>
    <source>
        <strain evidence="3">CCMP622</strain>
    </source>
</reference>
<dbReference type="CDD" id="cd08161">
    <property type="entry name" value="SET"/>
    <property type="match status" value="1"/>
</dbReference>
<sequence length="145" mass="16405">MQCCVKERKSPCQGLGLFAMKGIKKGTLIWKSIPGLSVEVFDYQQVLKKMASLKTEKDKKLFLTHSYLWGGKFFHPIDKSRFWNHSSSPNTGPCPINGEDTIALRDIPAGEELFDDYGLYGASKWYDNLYAKYGVLTPQQVAAIY</sequence>
<gene>
    <name evidence="2" type="ORF">LSP00402_LOCUS19103</name>
    <name evidence="3" type="ORF">LSP00402_LOCUS19104</name>
</gene>
<evidence type="ECO:0000313" key="3">
    <source>
        <dbReference type="EMBL" id="CAD9775107.1"/>
    </source>
</evidence>
<protein>
    <recommendedName>
        <fullName evidence="1">SET domain-containing protein</fullName>
    </recommendedName>
</protein>
<dbReference type="SMART" id="SM00317">
    <property type="entry name" value="SET"/>
    <property type="match status" value="1"/>
</dbReference>